<reference evidence="2 3" key="1">
    <citation type="submission" date="2023-01" db="EMBL/GenBank/DDBJ databases">
        <title>Thalassococcus onchidii sp. nov., isolated from a marine invertebrate from the South China Sea.</title>
        <authorList>
            <person name="Xu S."/>
            <person name="Liu Z."/>
            <person name="Xu Y."/>
        </authorList>
    </citation>
    <scope>NUCLEOTIDE SEQUENCE [LARGE SCALE GENOMIC DNA]</scope>
    <source>
        <strain evidence="2 3">KCTC 32084</strain>
    </source>
</reference>
<feature type="region of interest" description="Disordered" evidence="1">
    <location>
        <begin position="20"/>
        <end position="43"/>
    </location>
</feature>
<name>A0ABT4XV84_9RHOB</name>
<evidence type="ECO:0000256" key="1">
    <source>
        <dbReference type="SAM" id="MobiDB-lite"/>
    </source>
</evidence>
<accession>A0ABT4XV84</accession>
<dbReference type="Proteomes" id="UP001210720">
    <property type="component" value="Unassembled WGS sequence"/>
</dbReference>
<protein>
    <submittedName>
        <fullName evidence="2">Uncharacterized protein</fullName>
    </submittedName>
</protein>
<evidence type="ECO:0000313" key="2">
    <source>
        <dbReference type="EMBL" id="MDA7425872.1"/>
    </source>
</evidence>
<dbReference type="RefSeq" id="WP_271433230.1">
    <property type="nucleotide sequence ID" value="NZ_JAQIOY010000006.1"/>
</dbReference>
<feature type="compositionally biased region" description="Low complexity" evidence="1">
    <location>
        <begin position="20"/>
        <end position="29"/>
    </location>
</feature>
<gene>
    <name evidence="2" type="ORF">PFY00_14155</name>
</gene>
<sequence>MLDIILLVIATAMGGGAGSGQADAAAAEAPPVSGGVPSEAAAPSAQERARQAYTAEPQVATGKFTTALEVKPILTATKGNWVAVRDWQGQDLIYLSHLLAWRCGLAAAHVGINGEPPEAWDLPPCLVDTAQPNAIPDDAVIYKAFPPGSIQTITVELTYDDLSTDSAFFERKAVLLP</sequence>
<dbReference type="EMBL" id="JAQIOY010000006">
    <property type="protein sequence ID" value="MDA7425872.1"/>
    <property type="molecule type" value="Genomic_DNA"/>
</dbReference>
<proteinExistence type="predicted"/>
<organism evidence="2 3">
    <name type="scientific">Thalassococcus lentus</name>
    <dbReference type="NCBI Taxonomy" id="1210524"/>
    <lineage>
        <taxon>Bacteria</taxon>
        <taxon>Pseudomonadati</taxon>
        <taxon>Pseudomonadota</taxon>
        <taxon>Alphaproteobacteria</taxon>
        <taxon>Rhodobacterales</taxon>
        <taxon>Roseobacteraceae</taxon>
        <taxon>Thalassococcus</taxon>
    </lineage>
</organism>
<evidence type="ECO:0000313" key="3">
    <source>
        <dbReference type="Proteomes" id="UP001210720"/>
    </source>
</evidence>
<keyword evidence="3" id="KW-1185">Reference proteome</keyword>
<comment type="caution">
    <text evidence="2">The sequence shown here is derived from an EMBL/GenBank/DDBJ whole genome shotgun (WGS) entry which is preliminary data.</text>
</comment>